<reference evidence="11 12" key="1">
    <citation type="journal article" date="2018" name="Mol. Plant">
        <title>The genome of Artemisia annua provides insight into the evolution of Asteraceae family and artemisinin biosynthesis.</title>
        <authorList>
            <person name="Shen Q."/>
            <person name="Zhang L."/>
            <person name="Liao Z."/>
            <person name="Wang S."/>
            <person name="Yan T."/>
            <person name="Shi P."/>
            <person name="Liu M."/>
            <person name="Fu X."/>
            <person name="Pan Q."/>
            <person name="Wang Y."/>
            <person name="Lv Z."/>
            <person name="Lu X."/>
            <person name="Zhang F."/>
            <person name="Jiang W."/>
            <person name="Ma Y."/>
            <person name="Chen M."/>
            <person name="Hao X."/>
            <person name="Li L."/>
            <person name="Tang Y."/>
            <person name="Lv G."/>
            <person name="Zhou Y."/>
            <person name="Sun X."/>
            <person name="Brodelius P.E."/>
            <person name="Rose J.K.C."/>
            <person name="Tang K."/>
        </authorList>
    </citation>
    <scope>NUCLEOTIDE SEQUENCE [LARGE SCALE GENOMIC DNA]</scope>
    <source>
        <strain evidence="12">cv. Huhao1</strain>
        <tissue evidence="11">Leaf</tissue>
    </source>
</reference>
<evidence type="ECO:0000256" key="6">
    <source>
        <dbReference type="ARBA" id="ARBA00023125"/>
    </source>
</evidence>
<protein>
    <submittedName>
        <fullName evidence="11">NB-ARC domains-containing protein</fullName>
    </submittedName>
</protein>
<dbReference type="STRING" id="35608.A0A2U1PXV2"/>
<evidence type="ECO:0000256" key="2">
    <source>
        <dbReference type="ARBA" id="ARBA00022614"/>
    </source>
</evidence>
<dbReference type="SMART" id="SM00774">
    <property type="entry name" value="WRKY"/>
    <property type="match status" value="1"/>
</dbReference>
<dbReference type="Gene3D" id="1.10.8.430">
    <property type="entry name" value="Helical domain of apoptotic protease-activating factors"/>
    <property type="match status" value="1"/>
</dbReference>
<dbReference type="Gene3D" id="3.40.50.300">
    <property type="entry name" value="P-loop containing nucleotide triphosphate hydrolases"/>
    <property type="match status" value="1"/>
</dbReference>
<dbReference type="InterPro" id="IPR002182">
    <property type="entry name" value="NB-ARC"/>
</dbReference>
<accession>A0A2U1PXV2</accession>
<gene>
    <name evidence="11" type="ORF">CTI12_AA099210</name>
</gene>
<dbReference type="GO" id="GO:0003700">
    <property type="term" value="F:DNA-binding transcription factor activity"/>
    <property type="evidence" value="ECO:0007669"/>
    <property type="project" value="InterPro"/>
</dbReference>
<evidence type="ECO:0000256" key="7">
    <source>
        <dbReference type="ARBA" id="ARBA00023163"/>
    </source>
</evidence>
<dbReference type="GO" id="GO:0043531">
    <property type="term" value="F:ADP binding"/>
    <property type="evidence" value="ECO:0007669"/>
    <property type="project" value="InterPro"/>
</dbReference>
<dbReference type="Gene3D" id="2.20.25.80">
    <property type="entry name" value="WRKY domain"/>
    <property type="match status" value="2"/>
</dbReference>
<dbReference type="InterPro" id="IPR027417">
    <property type="entry name" value="P-loop_NTPase"/>
</dbReference>
<dbReference type="GO" id="GO:0007165">
    <property type="term" value="P:signal transduction"/>
    <property type="evidence" value="ECO:0007669"/>
    <property type="project" value="InterPro"/>
</dbReference>
<dbReference type="OrthoDB" id="1687514at2759"/>
<dbReference type="PRINTS" id="PR00364">
    <property type="entry name" value="DISEASERSIST"/>
</dbReference>
<feature type="domain" description="WRKY" evidence="10">
    <location>
        <begin position="1210"/>
        <end position="1264"/>
    </location>
</feature>
<keyword evidence="3" id="KW-0677">Repeat</keyword>
<dbReference type="InterPro" id="IPR036576">
    <property type="entry name" value="WRKY_dom_sf"/>
</dbReference>
<evidence type="ECO:0000256" key="3">
    <source>
        <dbReference type="ARBA" id="ARBA00022737"/>
    </source>
</evidence>
<sequence>MASSSSPSSSSSSNMALPRANGSKYDVFLSFRGEDTRHSFTDHLYAALVQAGILTFRDSDDAERGEELKQEIENAIKASDASIIVLSGGYATSTWCLDELSLILDQRRDHNHFVLPVFYHVDPSHVGKQEGSFMITASSSRRWTYDNVKRWKAALTEVVSVIGMSLVGSETKFIKEVVDTIYNRLDRKQIYLPNNITGIDGRYAEITSWLRQYENQFLVIYGMAGSGKSTLARYIVNSNCQHFESYSIVESIDSKCQKPYKMVMLQQQLCDDISKGKGTRIHSVCQGTSRIEVLLEKKKALIVLDDIVNVGQLDDLLGRMTINKESKIIITTHNDIISNWFMSRSYRFQKYTMRLLNDDEALELLSLHAFRSRIPKEGYMELAQQAVCYCDGSPLALEVLGSSLFNKNTVTSWESELSSFETSFNDKINEVLIRSYNSLPSLLEKELFLHIACFFVGKDMNYVVKILKPDYPAESKIETLIQRCFLYVTPDNKLMMHRLLKEMGRYLADQESRTVSERTRVWRSKDSYHMLRRKKSSNTIEGLALDIQMLMKDENILPSQLKELSTDSLQQMDQLKYLQLKFVKLTGSYEDLSEHIRWLCWVGFDKSTIHADILTRSIVALDMSYSCLENFEPPVVMPSLKILNLKDSHNLLEIRDINKIPNLETLIIWNCCNLFRVCTGVGNLERLSILIMTGCKNLFKRVQTNTLLDLETSISVEERAQELSFPLPHSLQRVLLNECNLECTDYFPLSFTDQLFLQYINLGNGLFEILPSYNHLRDLRVLDLRKCSRLKSLICLPSTLAELYIYDCTSIEKISFESGRFTLQEFGYEGCINLSEIEGLVKLLLVAKLDETDLGHLSWLKEYQNHEVCLIGDYELTKGRSCHLQADDWVWFAKINTTNGVDVMYSPIVFGKPGIGQVGIWLSYWPIGNLLDVGDEVKVSIAVTSGLVVLECGASLVYTDDNVAPEILNNKTGWVETFGRDLSRFHLIKGSYYLCQRDIYKITEIGRLTSGWLSILVGDAIDDTEVRGWRMTGRPQQSYQSFTELKTGRYVICGHEMTIAGQKLGGGNVEPVATVVAPSLQRTHRRKHEADRRTLRVPASRMGNTEFPTDDGYTWRKYGQKEILGSKFPRLKYVLLVGGSLIWPIMVSATRLKTSFCLLLFIVGKFSAQIAHLKTHNPMFIAEHGRSIQPSGARGAPGRYPLVLANYKIWWKRSGGVRRPMVATNNKGYYRCTHQKLYNCPAKKQVQRLDNDPNTFEVTYRGEHTCTMFSTTPSMPPPPQEAMTAHSLPSYLPHTDSQSLPQWSSTEINKQSHEDLYSVTSCNEPTTGPLSPTRYGDYQEVTDLVDTIFNSGSNSNNSMELIFSPDEEKKEVICSIHGPQGGLHDAFLIQSKSGPWYRIAKLKEDLLNDYGINLPLIFKKKIGNRESTRFWLGNWLGGPTLKETFPHIFGLDNQPNCFL</sequence>
<dbReference type="PROSITE" id="PS50811">
    <property type="entry name" value="WRKY"/>
    <property type="match status" value="2"/>
</dbReference>
<keyword evidence="8" id="KW-0539">Nucleus</keyword>
<evidence type="ECO:0000313" key="12">
    <source>
        <dbReference type="Proteomes" id="UP000245207"/>
    </source>
</evidence>
<keyword evidence="4" id="KW-0805">Transcription regulation</keyword>
<dbReference type="GO" id="GO:0043565">
    <property type="term" value="F:sequence-specific DNA binding"/>
    <property type="evidence" value="ECO:0007669"/>
    <property type="project" value="InterPro"/>
</dbReference>
<dbReference type="GO" id="GO:0005634">
    <property type="term" value="C:nucleus"/>
    <property type="evidence" value="ECO:0007669"/>
    <property type="project" value="UniProtKB-SubCell"/>
</dbReference>
<dbReference type="GO" id="GO:0006952">
    <property type="term" value="P:defense response"/>
    <property type="evidence" value="ECO:0007669"/>
    <property type="project" value="InterPro"/>
</dbReference>
<dbReference type="SUPFAM" id="SSF118290">
    <property type="entry name" value="WRKY DNA-binding domain"/>
    <property type="match status" value="2"/>
</dbReference>
<keyword evidence="5" id="KW-0520">NAD</keyword>
<evidence type="ECO:0000256" key="5">
    <source>
        <dbReference type="ARBA" id="ARBA00023027"/>
    </source>
</evidence>
<dbReference type="Gene3D" id="3.80.10.10">
    <property type="entry name" value="Ribonuclease Inhibitor"/>
    <property type="match status" value="2"/>
</dbReference>
<evidence type="ECO:0000259" key="10">
    <source>
        <dbReference type="PROSITE" id="PS50811"/>
    </source>
</evidence>
<dbReference type="InterPro" id="IPR032675">
    <property type="entry name" value="LRR_dom_sf"/>
</dbReference>
<dbReference type="Proteomes" id="UP000245207">
    <property type="component" value="Unassembled WGS sequence"/>
</dbReference>
<dbReference type="Pfam" id="PF23282">
    <property type="entry name" value="WHD_ROQ1"/>
    <property type="match status" value="1"/>
</dbReference>
<dbReference type="SUPFAM" id="SSF52200">
    <property type="entry name" value="Toll/Interleukin receptor TIR domain"/>
    <property type="match status" value="1"/>
</dbReference>
<evidence type="ECO:0000256" key="8">
    <source>
        <dbReference type="ARBA" id="ARBA00023242"/>
    </source>
</evidence>
<dbReference type="Pfam" id="PF00931">
    <property type="entry name" value="NB-ARC"/>
    <property type="match status" value="1"/>
</dbReference>
<keyword evidence="7" id="KW-0804">Transcription</keyword>
<dbReference type="InterPro" id="IPR058192">
    <property type="entry name" value="WHD_ROQ1-like"/>
</dbReference>
<dbReference type="Pfam" id="PF03106">
    <property type="entry name" value="WRKY"/>
    <property type="match status" value="2"/>
</dbReference>
<feature type="domain" description="TIR" evidence="9">
    <location>
        <begin position="23"/>
        <end position="185"/>
    </location>
</feature>
<organism evidence="11 12">
    <name type="scientific">Artemisia annua</name>
    <name type="common">Sweet wormwood</name>
    <dbReference type="NCBI Taxonomy" id="35608"/>
    <lineage>
        <taxon>Eukaryota</taxon>
        <taxon>Viridiplantae</taxon>
        <taxon>Streptophyta</taxon>
        <taxon>Embryophyta</taxon>
        <taxon>Tracheophyta</taxon>
        <taxon>Spermatophyta</taxon>
        <taxon>Magnoliopsida</taxon>
        <taxon>eudicotyledons</taxon>
        <taxon>Gunneridae</taxon>
        <taxon>Pentapetalae</taxon>
        <taxon>asterids</taxon>
        <taxon>campanulids</taxon>
        <taxon>Asterales</taxon>
        <taxon>Asteraceae</taxon>
        <taxon>Asteroideae</taxon>
        <taxon>Anthemideae</taxon>
        <taxon>Artemisiinae</taxon>
        <taxon>Artemisia</taxon>
    </lineage>
</organism>
<keyword evidence="2" id="KW-0433">Leucine-rich repeat</keyword>
<dbReference type="InterPro" id="IPR000157">
    <property type="entry name" value="TIR_dom"/>
</dbReference>
<dbReference type="InterPro" id="IPR035897">
    <property type="entry name" value="Toll_tir_struct_dom_sf"/>
</dbReference>
<comment type="caution">
    <text evidence="11">The sequence shown here is derived from an EMBL/GenBank/DDBJ whole genome shotgun (WGS) entry which is preliminary data.</text>
</comment>
<keyword evidence="6" id="KW-0238">DNA-binding</keyword>
<dbReference type="FunFam" id="3.40.50.10140:FF:000007">
    <property type="entry name" value="Disease resistance protein (TIR-NBS-LRR class)"/>
    <property type="match status" value="1"/>
</dbReference>
<dbReference type="SUPFAM" id="SSF52540">
    <property type="entry name" value="P-loop containing nucleoside triphosphate hydrolases"/>
    <property type="match status" value="1"/>
</dbReference>
<dbReference type="InterPro" id="IPR003657">
    <property type="entry name" value="WRKY_dom"/>
</dbReference>
<dbReference type="Gene3D" id="3.40.50.10140">
    <property type="entry name" value="Toll/interleukin-1 receptor homology (TIR) domain"/>
    <property type="match status" value="1"/>
</dbReference>
<dbReference type="PANTHER" id="PTHR11017">
    <property type="entry name" value="LEUCINE-RICH REPEAT-CONTAINING PROTEIN"/>
    <property type="match status" value="1"/>
</dbReference>
<dbReference type="PANTHER" id="PTHR11017:SF448">
    <property type="entry name" value="TIR DOMAIN, P-LOOP CONTAINING NUCLEOSIDE TRIPHOSPHATE HYDROLASE"/>
    <property type="match status" value="1"/>
</dbReference>
<comment type="subcellular location">
    <subcellularLocation>
        <location evidence="1">Nucleus</location>
    </subcellularLocation>
</comment>
<dbReference type="InterPro" id="IPR044974">
    <property type="entry name" value="Disease_R_plants"/>
</dbReference>
<name>A0A2U1PXV2_ARTAN</name>
<dbReference type="SMART" id="SM00255">
    <property type="entry name" value="TIR"/>
    <property type="match status" value="1"/>
</dbReference>
<proteinExistence type="predicted"/>
<dbReference type="PROSITE" id="PS50104">
    <property type="entry name" value="TIR"/>
    <property type="match status" value="1"/>
</dbReference>
<dbReference type="Pfam" id="PF01582">
    <property type="entry name" value="TIR"/>
    <property type="match status" value="1"/>
</dbReference>
<dbReference type="InterPro" id="IPR042197">
    <property type="entry name" value="Apaf_helical"/>
</dbReference>
<dbReference type="EMBL" id="PKPP01000616">
    <property type="protein sequence ID" value="PWA90598.1"/>
    <property type="molecule type" value="Genomic_DNA"/>
</dbReference>
<feature type="domain" description="WRKY" evidence="10">
    <location>
        <begin position="1110"/>
        <end position="1142"/>
    </location>
</feature>
<keyword evidence="12" id="KW-1185">Reference proteome</keyword>
<evidence type="ECO:0000313" key="11">
    <source>
        <dbReference type="EMBL" id="PWA90598.1"/>
    </source>
</evidence>
<dbReference type="SUPFAM" id="SSF52058">
    <property type="entry name" value="L domain-like"/>
    <property type="match status" value="1"/>
</dbReference>
<evidence type="ECO:0000259" key="9">
    <source>
        <dbReference type="PROSITE" id="PS50104"/>
    </source>
</evidence>
<evidence type="ECO:0000256" key="1">
    <source>
        <dbReference type="ARBA" id="ARBA00004123"/>
    </source>
</evidence>
<evidence type="ECO:0000256" key="4">
    <source>
        <dbReference type="ARBA" id="ARBA00023015"/>
    </source>
</evidence>